<keyword evidence="8" id="KW-0449">Lipoprotein</keyword>
<name>A0AAQ6ALS7_AMPOC</name>
<evidence type="ECO:0000256" key="7">
    <source>
        <dbReference type="ARBA" id="ARBA00023180"/>
    </source>
</evidence>
<evidence type="ECO:0000256" key="9">
    <source>
        <dbReference type="ARBA" id="ARBA00029446"/>
    </source>
</evidence>
<dbReference type="Proteomes" id="UP001501940">
    <property type="component" value="Chromosome 3"/>
</dbReference>
<reference evidence="12" key="3">
    <citation type="submission" date="2025-09" db="UniProtKB">
        <authorList>
            <consortium name="Ensembl"/>
        </authorList>
    </citation>
    <scope>IDENTIFICATION</scope>
</reference>
<evidence type="ECO:0000313" key="13">
    <source>
        <dbReference type="Proteomes" id="UP001501940"/>
    </source>
</evidence>
<keyword evidence="3" id="KW-0336">GPI-anchor</keyword>
<keyword evidence="2" id="KW-1003">Cell membrane</keyword>
<dbReference type="AlphaFoldDB" id="A0AAQ6ALS7"/>
<evidence type="ECO:0000256" key="3">
    <source>
        <dbReference type="ARBA" id="ARBA00022622"/>
    </source>
</evidence>
<reference evidence="12" key="2">
    <citation type="submission" date="2025-08" db="UniProtKB">
        <authorList>
            <consortium name="Ensembl"/>
        </authorList>
    </citation>
    <scope>IDENTIFICATION</scope>
</reference>
<evidence type="ECO:0000259" key="11">
    <source>
        <dbReference type="Pfam" id="PF00021"/>
    </source>
</evidence>
<proteinExistence type="inferred from homology"/>
<evidence type="ECO:0000313" key="12">
    <source>
        <dbReference type="Ensembl" id="ENSAOCP00000079263.1"/>
    </source>
</evidence>
<dbReference type="Pfam" id="PF00021">
    <property type="entry name" value="UPAR_LY6"/>
    <property type="match status" value="1"/>
</dbReference>
<feature type="signal peptide" evidence="10">
    <location>
        <begin position="1"/>
        <end position="21"/>
    </location>
</feature>
<dbReference type="Ensembl" id="ENSAOCT00000068252.1">
    <property type="protein sequence ID" value="ENSAOCP00000079263.1"/>
    <property type="gene ID" value="ENSAOCG00000028784.1"/>
</dbReference>
<evidence type="ECO:0000256" key="4">
    <source>
        <dbReference type="ARBA" id="ARBA00022729"/>
    </source>
</evidence>
<dbReference type="GO" id="GO:0098552">
    <property type="term" value="C:side of membrane"/>
    <property type="evidence" value="ECO:0007669"/>
    <property type="project" value="UniProtKB-KW"/>
</dbReference>
<reference evidence="12 13" key="1">
    <citation type="submission" date="2022-01" db="EMBL/GenBank/DDBJ databases">
        <title>A chromosome-scale genome assembly of the false clownfish, Amphiprion ocellaris.</title>
        <authorList>
            <person name="Ryu T."/>
        </authorList>
    </citation>
    <scope>NUCLEOTIDE SEQUENCE [LARGE SCALE GENOMIC DNA]</scope>
</reference>
<keyword evidence="5" id="KW-0472">Membrane</keyword>
<sequence length="132" mass="14764">MLQLLLVAVLSLHSLLPSLLCDNLNCYYSPIREKRTFKPTVTECPPNELCFKAVGRYGNHSTLSARGCMVEKYCRKKHSKRFKGTVYTMSYSCCDWPYCNSCLGIAANLLHVAVAPVAAAVMVALDLRRLMV</sequence>
<keyword evidence="4 10" id="KW-0732">Signal</keyword>
<evidence type="ECO:0000256" key="10">
    <source>
        <dbReference type="SAM" id="SignalP"/>
    </source>
</evidence>
<dbReference type="RefSeq" id="XP_035807612.2">
    <property type="nucleotide sequence ID" value="XM_035951719.2"/>
</dbReference>
<dbReference type="CTD" id="101885477"/>
<evidence type="ECO:0000256" key="5">
    <source>
        <dbReference type="ARBA" id="ARBA00023136"/>
    </source>
</evidence>
<dbReference type="KEGG" id="aoce:118470831"/>
<keyword evidence="6" id="KW-1015">Disulfide bond</keyword>
<dbReference type="InterPro" id="IPR016054">
    <property type="entry name" value="LY6_UPA_recep-like"/>
</dbReference>
<keyword evidence="13" id="KW-1185">Reference proteome</keyword>
<dbReference type="GO" id="GO:0035036">
    <property type="term" value="P:sperm-egg recognition"/>
    <property type="evidence" value="ECO:0007669"/>
    <property type="project" value="TreeGrafter"/>
</dbReference>
<dbReference type="GeneTree" id="ENSGT00940000177161"/>
<evidence type="ECO:0000256" key="8">
    <source>
        <dbReference type="ARBA" id="ARBA00023288"/>
    </source>
</evidence>
<dbReference type="GeneID" id="118470831"/>
<evidence type="ECO:0000256" key="6">
    <source>
        <dbReference type="ARBA" id="ARBA00023157"/>
    </source>
</evidence>
<evidence type="ECO:0000256" key="2">
    <source>
        <dbReference type="ARBA" id="ARBA00022475"/>
    </source>
</evidence>
<dbReference type="PANTHER" id="PTHR47613:SF1">
    <property type="entry name" value="SPERM ACROSOME MEMBRANE-ASSOCIATED PROTEIN 4"/>
    <property type="match status" value="1"/>
</dbReference>
<dbReference type="GO" id="GO:0005886">
    <property type="term" value="C:plasma membrane"/>
    <property type="evidence" value="ECO:0007669"/>
    <property type="project" value="UniProtKB-SubCell"/>
</dbReference>
<dbReference type="InterPro" id="IPR046354">
    <property type="entry name" value="SPACA4/Bouncer"/>
</dbReference>
<organism evidence="12 13">
    <name type="scientific">Amphiprion ocellaris</name>
    <name type="common">Clown anemonefish</name>
    <dbReference type="NCBI Taxonomy" id="80972"/>
    <lineage>
        <taxon>Eukaryota</taxon>
        <taxon>Metazoa</taxon>
        <taxon>Chordata</taxon>
        <taxon>Craniata</taxon>
        <taxon>Vertebrata</taxon>
        <taxon>Euteleostomi</taxon>
        <taxon>Actinopterygii</taxon>
        <taxon>Neopterygii</taxon>
        <taxon>Teleostei</taxon>
        <taxon>Neoteleostei</taxon>
        <taxon>Acanthomorphata</taxon>
        <taxon>Ovalentaria</taxon>
        <taxon>Pomacentridae</taxon>
        <taxon>Amphiprion</taxon>
    </lineage>
</organism>
<accession>A0AAQ6ALS7</accession>
<evidence type="ECO:0000256" key="1">
    <source>
        <dbReference type="ARBA" id="ARBA00004609"/>
    </source>
</evidence>
<feature type="domain" description="UPAR/Ly6" evidence="11">
    <location>
        <begin position="32"/>
        <end position="101"/>
    </location>
</feature>
<dbReference type="CDD" id="cd23597">
    <property type="entry name" value="TFP_LU_ECD_Bncr"/>
    <property type="match status" value="1"/>
</dbReference>
<feature type="chain" id="PRO_5043949994" description="UPAR/Ly6 domain-containing protein" evidence="10">
    <location>
        <begin position="22"/>
        <end position="132"/>
    </location>
</feature>
<protein>
    <recommendedName>
        <fullName evidence="11">UPAR/Ly6 domain-containing protein</fullName>
    </recommendedName>
</protein>
<keyword evidence="7" id="KW-0325">Glycoprotein</keyword>
<dbReference type="SUPFAM" id="SSF57302">
    <property type="entry name" value="Snake toxin-like"/>
    <property type="match status" value="1"/>
</dbReference>
<comment type="subcellular location">
    <subcellularLocation>
        <location evidence="1">Cell membrane</location>
        <topology evidence="1">Lipid-anchor</topology>
        <topology evidence="1">GPI-anchor</topology>
    </subcellularLocation>
</comment>
<dbReference type="Gene3D" id="2.10.60.10">
    <property type="entry name" value="CD59"/>
    <property type="match status" value="1"/>
</dbReference>
<comment type="similarity">
    <text evidence="9">Belongs to the SPACA4/bouncer family.</text>
</comment>
<dbReference type="InterPro" id="IPR045860">
    <property type="entry name" value="Snake_toxin-like_sf"/>
</dbReference>
<dbReference type="PANTHER" id="PTHR47613">
    <property type="entry name" value="SPERM ACROSOME MEMBRANE-ASSOCIATED PROTEIN 4"/>
    <property type="match status" value="1"/>
</dbReference>